<feature type="transmembrane region" description="Helical" evidence="8">
    <location>
        <begin position="251"/>
        <end position="268"/>
    </location>
</feature>
<evidence type="ECO:0000256" key="4">
    <source>
        <dbReference type="ARBA" id="ARBA00022679"/>
    </source>
</evidence>
<feature type="transmembrane region" description="Helical" evidence="8">
    <location>
        <begin position="280"/>
        <end position="300"/>
    </location>
</feature>
<sequence length="623" mass="70698">MAYRTEMGLYYSYYKTIITAPSFAEGLLQITRDNVTEYGHEINTLKRFNLYPEVILGFLYRQFRWYATAVNWQVEYCWNVNRGESLPPVQSCEGIGNPHYFYVYTVFVIASTVASSIFFLGVLLSDSILGGLIAVASFAFNHGEATRVQWTPPLRESFAFPFIIGHIALLTFVIKSRKVCCGWIAALVSLSLPATLFWQFSQFAFFTQICSVVVVFALDLLPSPTAKTVVFSHLISFVLSFVLLFGNEMLLTTFLLPSIISLMVLVAARPLTDKIQLRPLHVAVSGLGFLLLTVSLKIVLSRTLQIEDDAHILDILRSKFTDYQNFHTRLYTCSAEFDFISLETLKKLTQTFLIPTACTAVVLLASNLLKLHKGHLLWRNDSVSHGGEVVYNAVQLFCYTVMAVLIMRLKLFFTPHLCVFGALLANHTYVGNSLPWRIPKTIHAGIVVAFVAMLASRGIVNIRQQLFIRGEYSNPEQEMLFNWIQQNTAKDAVFGGTMPVMANVKLSTLRPIVNHPHYEDVGIRERTLKVYSMFSRKPIKQVYKTLKAMGIDYFIFQVMNCGEDKRRPQCVYRGMWDEADPANRDRTALCDLLIQAANTRDDAALAPFRMVYNPNRNYIVLKL</sequence>
<keyword evidence="10" id="KW-1185">Reference proteome</keyword>
<comment type="caution">
    <text evidence="9">The sequence shown here is derived from an EMBL/GenBank/DDBJ whole genome shotgun (WGS) entry which is preliminary data.</text>
</comment>
<gene>
    <name evidence="9" type="ORF">CAUJ_LOCUS3953</name>
</gene>
<keyword evidence="6 8" id="KW-1133">Transmembrane helix</keyword>
<keyword evidence="3" id="KW-0328">Glycosyltransferase</keyword>
<feature type="transmembrane region" description="Helical" evidence="8">
    <location>
        <begin position="158"/>
        <end position="174"/>
    </location>
</feature>
<organism evidence="9 10">
    <name type="scientific">Caenorhabditis auriculariae</name>
    <dbReference type="NCBI Taxonomy" id="2777116"/>
    <lineage>
        <taxon>Eukaryota</taxon>
        <taxon>Metazoa</taxon>
        <taxon>Ecdysozoa</taxon>
        <taxon>Nematoda</taxon>
        <taxon>Chromadorea</taxon>
        <taxon>Rhabditida</taxon>
        <taxon>Rhabditina</taxon>
        <taxon>Rhabditomorpha</taxon>
        <taxon>Rhabditoidea</taxon>
        <taxon>Rhabditidae</taxon>
        <taxon>Peloderinae</taxon>
        <taxon>Caenorhabditis</taxon>
    </lineage>
</organism>
<feature type="transmembrane region" description="Helical" evidence="8">
    <location>
        <begin position="181"/>
        <end position="198"/>
    </location>
</feature>
<dbReference type="Proteomes" id="UP000835052">
    <property type="component" value="Unassembled WGS sequence"/>
</dbReference>
<name>A0A8S1GYH1_9PELO</name>
<dbReference type="PANTHER" id="PTHR31488">
    <property type="entry name" value="DPY-19-LIKE 1, LIKE (H. SAPIENS)"/>
    <property type="match status" value="1"/>
</dbReference>
<feature type="transmembrane region" description="Helical" evidence="8">
    <location>
        <begin position="442"/>
        <end position="460"/>
    </location>
</feature>
<keyword evidence="7 8" id="KW-0472">Membrane</keyword>
<evidence type="ECO:0000256" key="7">
    <source>
        <dbReference type="ARBA" id="ARBA00023136"/>
    </source>
</evidence>
<dbReference type="AlphaFoldDB" id="A0A8S1GYH1"/>
<feature type="transmembrane region" description="Helical" evidence="8">
    <location>
        <begin position="204"/>
        <end position="221"/>
    </location>
</feature>
<dbReference type="EMBL" id="CAJGYM010000007">
    <property type="protein sequence ID" value="CAD6188034.1"/>
    <property type="molecule type" value="Genomic_DNA"/>
</dbReference>
<evidence type="ECO:0000256" key="3">
    <source>
        <dbReference type="ARBA" id="ARBA00022676"/>
    </source>
</evidence>
<evidence type="ECO:0000256" key="5">
    <source>
        <dbReference type="ARBA" id="ARBA00022692"/>
    </source>
</evidence>
<keyword evidence="4" id="KW-0808">Transferase</keyword>
<dbReference type="InterPro" id="IPR018732">
    <property type="entry name" value="Dpy-19/Dpy-19-like"/>
</dbReference>
<dbReference type="InterPro" id="IPR047462">
    <property type="entry name" value="Dpy19"/>
</dbReference>
<proteinExistence type="inferred from homology"/>
<evidence type="ECO:0000256" key="2">
    <source>
        <dbReference type="ARBA" id="ARBA00008744"/>
    </source>
</evidence>
<comment type="similarity">
    <text evidence="2">Belongs to the dpy-19 family.</text>
</comment>
<dbReference type="OrthoDB" id="6019623at2759"/>
<feature type="transmembrane region" description="Helical" evidence="8">
    <location>
        <begin position="101"/>
        <end position="124"/>
    </location>
</feature>
<protein>
    <recommendedName>
        <fullName evidence="11">C-mannosyltransferase dpy-19</fullName>
    </recommendedName>
</protein>
<comment type="subcellular location">
    <subcellularLocation>
        <location evidence="1">Membrane</location>
        <topology evidence="1">Multi-pass membrane protein</topology>
    </subcellularLocation>
</comment>
<evidence type="ECO:0000313" key="10">
    <source>
        <dbReference type="Proteomes" id="UP000835052"/>
    </source>
</evidence>
<feature type="transmembrane region" description="Helical" evidence="8">
    <location>
        <begin position="228"/>
        <end position="245"/>
    </location>
</feature>
<evidence type="ECO:0000256" key="6">
    <source>
        <dbReference type="ARBA" id="ARBA00022989"/>
    </source>
</evidence>
<accession>A0A8S1GYH1</accession>
<evidence type="ECO:0000256" key="8">
    <source>
        <dbReference type="SAM" id="Phobius"/>
    </source>
</evidence>
<dbReference type="CDD" id="cd20177">
    <property type="entry name" value="Dpy19"/>
    <property type="match status" value="1"/>
</dbReference>
<evidence type="ECO:0000256" key="1">
    <source>
        <dbReference type="ARBA" id="ARBA00004141"/>
    </source>
</evidence>
<reference evidence="9" key="1">
    <citation type="submission" date="2020-10" db="EMBL/GenBank/DDBJ databases">
        <authorList>
            <person name="Kikuchi T."/>
        </authorList>
    </citation>
    <scope>NUCLEOTIDE SEQUENCE</scope>
    <source>
        <strain evidence="9">NKZ352</strain>
    </source>
</reference>
<feature type="transmembrane region" description="Helical" evidence="8">
    <location>
        <begin position="352"/>
        <end position="369"/>
    </location>
</feature>
<dbReference type="Pfam" id="PF10034">
    <property type="entry name" value="Dpy19"/>
    <property type="match status" value="1"/>
</dbReference>
<evidence type="ECO:0008006" key="11">
    <source>
        <dbReference type="Google" id="ProtNLM"/>
    </source>
</evidence>
<dbReference type="GO" id="GO:0005637">
    <property type="term" value="C:nuclear inner membrane"/>
    <property type="evidence" value="ECO:0007669"/>
    <property type="project" value="TreeGrafter"/>
</dbReference>
<keyword evidence="5 8" id="KW-0812">Transmembrane</keyword>
<dbReference type="GO" id="GO:0000030">
    <property type="term" value="F:mannosyltransferase activity"/>
    <property type="evidence" value="ECO:0007669"/>
    <property type="project" value="InterPro"/>
</dbReference>
<dbReference type="PANTHER" id="PTHR31488:SF1">
    <property type="entry name" value="C-MANNOSYLTRANSFERASE DPY19L1"/>
    <property type="match status" value="1"/>
</dbReference>
<evidence type="ECO:0000313" key="9">
    <source>
        <dbReference type="EMBL" id="CAD6188034.1"/>
    </source>
</evidence>